<accession>A0A975F5R0</accession>
<keyword evidence="3 5" id="KW-0063">Aspartyl esterase</keyword>
<dbReference type="AlphaFoldDB" id="A0A975F5R0"/>
<sequence>MSRIYTVAADGSGDFTAIQDALNTEDDDVVIKLKPGLYKGQIFSAKKRLKILGEDPEKTVISGNIGAKDIHPDGYKTGTFRSFTAYFAGDSVFLENLTIENTAGQGTDVGQAVALYASASYVYCKNLKILGHQDTLFTAPLPEKERIPGGFKGPEENSVRKPSLQYYEDCFISGTVDFIFGSADVLFKNCTVCVRDSSTECYITTPSSFKDGTGYIFDGCTVVRDNEDGETSRLQRKNVYLGRPWREFAKCCWMNCDFSDVICDEAWDNWRNAENEKTCRFSVYKNKWDRTGEGGLGGFARRLSDEEACEMIRKAKDIKLKVIAACRLP</sequence>
<dbReference type="SUPFAM" id="SSF51126">
    <property type="entry name" value="Pectin lyase-like"/>
    <property type="match status" value="1"/>
</dbReference>
<dbReference type="PROSITE" id="PS00503">
    <property type="entry name" value="PECTINESTERASE_2"/>
    <property type="match status" value="1"/>
</dbReference>
<dbReference type="RefSeq" id="WP_210119522.1">
    <property type="nucleotide sequence ID" value="NZ_CP054142.1"/>
</dbReference>
<organism evidence="7 8">
    <name type="scientific">Treponema parvum</name>
    <dbReference type="NCBI Taxonomy" id="138851"/>
    <lineage>
        <taxon>Bacteria</taxon>
        <taxon>Pseudomonadati</taxon>
        <taxon>Spirochaetota</taxon>
        <taxon>Spirochaetia</taxon>
        <taxon>Spirochaetales</taxon>
        <taxon>Treponemataceae</taxon>
        <taxon>Treponema</taxon>
    </lineage>
</organism>
<dbReference type="InterPro" id="IPR011050">
    <property type="entry name" value="Pectin_lyase_fold/virulence"/>
</dbReference>
<feature type="active site" evidence="4">
    <location>
        <position position="177"/>
    </location>
</feature>
<comment type="catalytic activity">
    <reaction evidence="5">
        <text>[(1-&gt;4)-alpha-D-galacturonosyl methyl ester](n) + n H2O = [(1-&gt;4)-alpha-D-galacturonosyl](n) + n methanol + n H(+)</text>
        <dbReference type="Rhea" id="RHEA:22380"/>
        <dbReference type="Rhea" id="RHEA-COMP:14570"/>
        <dbReference type="Rhea" id="RHEA-COMP:14573"/>
        <dbReference type="ChEBI" id="CHEBI:15377"/>
        <dbReference type="ChEBI" id="CHEBI:15378"/>
        <dbReference type="ChEBI" id="CHEBI:17790"/>
        <dbReference type="ChEBI" id="CHEBI:140522"/>
        <dbReference type="ChEBI" id="CHEBI:140523"/>
        <dbReference type="EC" id="3.1.1.11"/>
    </reaction>
</comment>
<comment type="similarity">
    <text evidence="1">Belongs to the pectinesterase family.</text>
</comment>
<feature type="domain" description="Pectinesterase catalytic" evidence="6">
    <location>
        <begin position="165"/>
        <end position="287"/>
    </location>
</feature>
<dbReference type="Pfam" id="PF01095">
    <property type="entry name" value="Pectinesterase"/>
    <property type="match status" value="2"/>
</dbReference>
<dbReference type="GO" id="GO:0042545">
    <property type="term" value="P:cell wall modification"/>
    <property type="evidence" value="ECO:0007669"/>
    <property type="project" value="UniProtKB-UniRule"/>
</dbReference>
<dbReference type="KEGG" id="tpav:HRQ91_10670"/>
<evidence type="ECO:0000259" key="6">
    <source>
        <dbReference type="Pfam" id="PF01095"/>
    </source>
</evidence>
<keyword evidence="2 5" id="KW-0378">Hydrolase</keyword>
<dbReference type="InterPro" id="IPR012334">
    <property type="entry name" value="Pectin_lyas_fold"/>
</dbReference>
<dbReference type="GO" id="GO:0009279">
    <property type="term" value="C:cell outer membrane"/>
    <property type="evidence" value="ECO:0007669"/>
    <property type="project" value="TreeGrafter"/>
</dbReference>
<name>A0A975F5R0_9SPIR</name>
<protein>
    <recommendedName>
        <fullName evidence="5">Pectinesterase</fullName>
        <ecNumber evidence="5">3.1.1.11</ecNumber>
    </recommendedName>
</protein>
<evidence type="ECO:0000256" key="4">
    <source>
        <dbReference type="PROSITE-ProRule" id="PRU10040"/>
    </source>
</evidence>
<gene>
    <name evidence="7" type="ORF">HRQ91_10670</name>
</gene>
<dbReference type="PANTHER" id="PTHR31321:SF57">
    <property type="entry name" value="PECTINESTERASE 53-RELATED"/>
    <property type="match status" value="1"/>
</dbReference>
<dbReference type="Gene3D" id="2.160.20.10">
    <property type="entry name" value="Single-stranded right-handed beta-helix, Pectin lyase-like"/>
    <property type="match status" value="1"/>
</dbReference>
<proteinExistence type="inferred from homology"/>
<evidence type="ECO:0000313" key="8">
    <source>
        <dbReference type="Proteomes" id="UP000671908"/>
    </source>
</evidence>
<dbReference type="GO" id="GO:0045490">
    <property type="term" value="P:pectin catabolic process"/>
    <property type="evidence" value="ECO:0007669"/>
    <property type="project" value="UniProtKB-UniRule"/>
</dbReference>
<dbReference type="InterPro" id="IPR033131">
    <property type="entry name" value="Pectinesterase_Asp_AS"/>
</dbReference>
<keyword evidence="8" id="KW-1185">Reference proteome</keyword>
<dbReference type="EMBL" id="CP054142">
    <property type="protein sequence ID" value="QTQ14882.1"/>
    <property type="molecule type" value="Genomic_DNA"/>
</dbReference>
<evidence type="ECO:0000256" key="1">
    <source>
        <dbReference type="ARBA" id="ARBA00008891"/>
    </source>
</evidence>
<evidence type="ECO:0000313" key="7">
    <source>
        <dbReference type="EMBL" id="QTQ14882.1"/>
    </source>
</evidence>
<evidence type="ECO:0000256" key="2">
    <source>
        <dbReference type="ARBA" id="ARBA00022801"/>
    </source>
</evidence>
<dbReference type="InterPro" id="IPR000070">
    <property type="entry name" value="Pectinesterase_cat"/>
</dbReference>
<dbReference type="PANTHER" id="PTHR31321">
    <property type="entry name" value="ACYL-COA THIOESTER HYDROLASE YBHC-RELATED"/>
    <property type="match status" value="1"/>
</dbReference>
<feature type="domain" description="Pectinesterase catalytic" evidence="6">
    <location>
        <begin position="6"/>
        <end position="138"/>
    </location>
</feature>
<dbReference type="EC" id="3.1.1.11" evidence="5"/>
<comment type="pathway">
    <text evidence="5">Glycan metabolism; pectin degradation; 2-dehydro-3-deoxy-D-gluconate from pectin: step 1/5.</text>
</comment>
<evidence type="ECO:0000256" key="3">
    <source>
        <dbReference type="ARBA" id="ARBA00023085"/>
    </source>
</evidence>
<dbReference type="GO" id="GO:0030599">
    <property type="term" value="F:pectinesterase activity"/>
    <property type="evidence" value="ECO:0007669"/>
    <property type="project" value="UniProtKB-UniRule"/>
</dbReference>
<reference evidence="7 8" key="1">
    <citation type="journal article" date="2021" name="Microbiol. Resour. Announc.">
        <title>Complete Genome Sequences of Three Human Oral Treponema parvum Isolates.</title>
        <authorList>
            <person name="Zeng H."/>
            <person name="Watt R.M."/>
        </authorList>
    </citation>
    <scope>NUCLEOTIDE SEQUENCE [LARGE SCALE GENOMIC DNA]</scope>
    <source>
        <strain evidence="7 8">ATCC 700770</strain>
    </source>
</reference>
<dbReference type="Proteomes" id="UP000671908">
    <property type="component" value="Chromosome"/>
</dbReference>
<evidence type="ECO:0000256" key="5">
    <source>
        <dbReference type="RuleBase" id="RU000589"/>
    </source>
</evidence>